<evidence type="ECO:0000313" key="3">
    <source>
        <dbReference type="EMBL" id="RJO61271.1"/>
    </source>
</evidence>
<proteinExistence type="predicted"/>
<name>A0A419DDR5_9BACT</name>
<evidence type="ECO:0000259" key="2">
    <source>
        <dbReference type="Pfam" id="PF18740"/>
    </source>
</evidence>
<reference evidence="3 4" key="1">
    <citation type="journal article" date="2017" name="ISME J.">
        <title>Energy and carbon metabolisms in a deep terrestrial subsurface fluid microbial community.</title>
        <authorList>
            <person name="Momper L."/>
            <person name="Jungbluth S.P."/>
            <person name="Lee M.D."/>
            <person name="Amend J.P."/>
        </authorList>
    </citation>
    <scope>NUCLEOTIDE SEQUENCE [LARGE SCALE GENOMIC DNA]</scope>
    <source>
        <strain evidence="3">SURF_29</strain>
    </source>
</reference>
<comment type="caution">
    <text evidence="3">The sequence shown here is derived from an EMBL/GenBank/DDBJ whole genome shotgun (WGS) entry which is preliminary data.</text>
</comment>
<sequence length="341" mass="38937">MNYRGSYRKLLENSKAAMMAAIEIYNKPSFQYRDECVVILLLNAWELYLKALLSKNKKSIFYAKRRKQPYRTLSWQDALTNAKGYFPTDITSLPIQRNLELLGTYRDNAVHFYNAESFGVVLYALAQTCIKNFRDLLEKSFEIRLEDEINWQLLPLGIRPPLDIVSYISSERDSGGKKKSDAVRQFLSALAEATAEIKNAGGDTGRLLTVFNVKLESVKKIGDADVIVGVKKAEGTEGPLSVIKTQDPNITHPLRQKDVVNNIGLLHGKPFTPFVFQAILWKYNLKENLQYCWKASEGVLTKYSNDVVTFIDRLTVADIEAALKDYKVFMRSRSKRRKSKK</sequence>
<accession>A0A419DDR5</accession>
<dbReference type="Proteomes" id="UP000285655">
    <property type="component" value="Unassembled WGS sequence"/>
</dbReference>
<dbReference type="AlphaFoldDB" id="A0A419DDR5"/>
<gene>
    <name evidence="3" type="ORF">C4544_03300</name>
</gene>
<feature type="domain" description="EC042-2821-like Restriction Endonuclease-like" evidence="2">
    <location>
        <begin position="267"/>
        <end position="315"/>
    </location>
</feature>
<protein>
    <submittedName>
        <fullName evidence="3">DUF3644 domain-containing protein</fullName>
    </submittedName>
</protein>
<dbReference type="Pfam" id="PF12358">
    <property type="entry name" value="DUF3644"/>
    <property type="match status" value="1"/>
</dbReference>
<evidence type="ECO:0000259" key="1">
    <source>
        <dbReference type="Pfam" id="PF12358"/>
    </source>
</evidence>
<dbReference type="InterPro" id="IPR022104">
    <property type="entry name" value="DUF3644"/>
</dbReference>
<evidence type="ECO:0000313" key="4">
    <source>
        <dbReference type="Proteomes" id="UP000285655"/>
    </source>
</evidence>
<dbReference type="InterPro" id="IPR049530">
    <property type="entry name" value="EC042_2821"/>
</dbReference>
<dbReference type="EMBL" id="QZJW01000023">
    <property type="protein sequence ID" value="RJO61271.1"/>
    <property type="molecule type" value="Genomic_DNA"/>
</dbReference>
<organism evidence="3 4">
    <name type="scientific">candidate division WS5 bacterium</name>
    <dbReference type="NCBI Taxonomy" id="2093353"/>
    <lineage>
        <taxon>Bacteria</taxon>
        <taxon>candidate division WS5</taxon>
    </lineage>
</organism>
<feature type="domain" description="DUF3644" evidence="1">
    <location>
        <begin position="9"/>
        <end position="173"/>
    </location>
</feature>
<dbReference type="Pfam" id="PF18740">
    <property type="entry name" value="EC042_2821"/>
    <property type="match status" value="1"/>
</dbReference>